<protein>
    <submittedName>
        <fullName evidence="3">Thioredoxin-like protein, putative</fullName>
    </submittedName>
</protein>
<dbReference type="PANTHER" id="PTHR21148">
    <property type="entry name" value="THIOREDOXIN DOMAIN-CONTAINING PROTEIN 9"/>
    <property type="match status" value="1"/>
</dbReference>
<dbReference type="RefSeq" id="XP_010700306.1">
    <property type="nucleotide sequence ID" value="XM_010702004.1"/>
</dbReference>
<dbReference type="InterPro" id="IPR036249">
    <property type="entry name" value="Thioredoxin-like_sf"/>
</dbReference>
<dbReference type="KEGG" id="lpan:LPMP_272200"/>
<evidence type="ECO:0000313" key="4">
    <source>
        <dbReference type="Proteomes" id="UP000063063"/>
    </source>
</evidence>
<feature type="compositionally biased region" description="Basic and acidic residues" evidence="1">
    <location>
        <begin position="67"/>
        <end position="79"/>
    </location>
</feature>
<dbReference type="InterPro" id="IPR013766">
    <property type="entry name" value="Thioredoxin_domain"/>
</dbReference>
<organism evidence="3 4">
    <name type="scientific">Leishmania panamensis</name>
    <dbReference type="NCBI Taxonomy" id="5679"/>
    <lineage>
        <taxon>Eukaryota</taxon>
        <taxon>Discoba</taxon>
        <taxon>Euglenozoa</taxon>
        <taxon>Kinetoplastea</taxon>
        <taxon>Metakinetoplastina</taxon>
        <taxon>Trypanosomatida</taxon>
        <taxon>Trypanosomatidae</taxon>
        <taxon>Leishmaniinae</taxon>
        <taxon>Leishmania</taxon>
        <taxon>Leishmania guyanensis species complex</taxon>
    </lineage>
</organism>
<dbReference type="GeneID" id="22576398"/>
<dbReference type="SUPFAM" id="SSF52833">
    <property type="entry name" value="Thioredoxin-like"/>
    <property type="match status" value="1"/>
</dbReference>
<keyword evidence="4" id="KW-1185">Reference proteome</keyword>
<dbReference type="OrthoDB" id="10257948at2759"/>
<proteinExistence type="predicted"/>
<reference evidence="3 4" key="1">
    <citation type="journal article" date="2015" name="Sci. Rep.">
        <title>The genome of Leishmania panamensis: insights into genomics of the L. (Viannia) subgenus.</title>
        <authorList>
            <person name="Llanes A."/>
            <person name="Restrepo C.M."/>
            <person name="Vecchio G.D."/>
            <person name="Anguizola F.J."/>
            <person name="Lleonart R."/>
        </authorList>
    </citation>
    <scope>NUCLEOTIDE SEQUENCE [LARGE SCALE GENOMIC DNA]</scope>
    <source>
        <strain evidence="3 4">MHOM/PA/94/PSC-1</strain>
    </source>
</reference>
<evidence type="ECO:0000256" key="1">
    <source>
        <dbReference type="SAM" id="MobiDB-lite"/>
    </source>
</evidence>
<dbReference type="VEuPathDB" id="TriTrypDB:LPAL13_270030200"/>
<dbReference type="Gene3D" id="3.40.30.10">
    <property type="entry name" value="Glutaredoxin"/>
    <property type="match status" value="1"/>
</dbReference>
<dbReference type="AlphaFoldDB" id="A0A088RWH0"/>
<evidence type="ECO:0000259" key="2">
    <source>
        <dbReference type="Pfam" id="PF00085"/>
    </source>
</evidence>
<evidence type="ECO:0000313" key="3">
    <source>
        <dbReference type="EMBL" id="AIN99599.1"/>
    </source>
</evidence>
<dbReference type="eggNOG" id="KOG1672">
    <property type="taxonomic scope" value="Eukaryota"/>
</dbReference>
<feature type="domain" description="Thioredoxin" evidence="2">
    <location>
        <begin position="125"/>
        <end position="211"/>
    </location>
</feature>
<dbReference type="VEuPathDB" id="TriTrypDB:LPMP_272200"/>
<accession>A0A088RWH0</accession>
<dbReference type="FunFam" id="3.40.30.10:FF:000435">
    <property type="entry name" value="Phosducin/Thioredoxin"/>
    <property type="match status" value="1"/>
</dbReference>
<feature type="region of interest" description="Disordered" evidence="1">
    <location>
        <begin position="61"/>
        <end position="87"/>
    </location>
</feature>
<dbReference type="Pfam" id="PF00085">
    <property type="entry name" value="Thioredoxin"/>
    <property type="match status" value="1"/>
</dbReference>
<dbReference type="EMBL" id="CP009396">
    <property type="protein sequence ID" value="AIN99599.1"/>
    <property type="molecule type" value="Genomic_DNA"/>
</dbReference>
<dbReference type="Proteomes" id="UP000063063">
    <property type="component" value="Chromosome 27"/>
</dbReference>
<gene>
    <name evidence="3" type="ORF">LPMP_272200</name>
</gene>
<feature type="region of interest" description="Disordered" evidence="1">
    <location>
        <begin position="1"/>
        <end position="22"/>
    </location>
</feature>
<name>A0A088RWH0_LEIPA</name>
<sequence length="241" mass="27649">MLGSGKSSGVVNEASNLKANENLTATIEQMNSKAYRQSRDMNDVIPTHRRPVEEAVRDNGVPAYDPAAEKHAERVERGNAADAEDDDEDAELMELRRMRLQRMRTNQEKQAEWRSKQHGEYREISQDDFFNIVVREKGGSERVCVHFYHKDFETCKVMDRYLSELSRTLLPVKFVKIDAERSPFLVERLHVTTLPHCVIFLNDVCIDRIVGFEGCATEDGALDANLLRERIVHTLKLEGDE</sequence>